<organism evidence="2 3">
    <name type="scientific">Lasiosphaeris hirsuta</name>
    <dbReference type="NCBI Taxonomy" id="260670"/>
    <lineage>
        <taxon>Eukaryota</taxon>
        <taxon>Fungi</taxon>
        <taxon>Dikarya</taxon>
        <taxon>Ascomycota</taxon>
        <taxon>Pezizomycotina</taxon>
        <taxon>Sordariomycetes</taxon>
        <taxon>Sordariomycetidae</taxon>
        <taxon>Sordariales</taxon>
        <taxon>Lasiosphaeriaceae</taxon>
        <taxon>Lasiosphaeris</taxon>
    </lineage>
</organism>
<dbReference type="Proteomes" id="UP001172102">
    <property type="component" value="Unassembled WGS sequence"/>
</dbReference>
<proteinExistence type="predicted"/>
<evidence type="ECO:0000313" key="2">
    <source>
        <dbReference type="EMBL" id="KAK0725198.1"/>
    </source>
</evidence>
<evidence type="ECO:0000313" key="3">
    <source>
        <dbReference type="Proteomes" id="UP001172102"/>
    </source>
</evidence>
<keyword evidence="3" id="KW-1185">Reference proteome</keyword>
<dbReference type="AlphaFoldDB" id="A0AA40B080"/>
<name>A0AA40B080_9PEZI</name>
<feature type="region of interest" description="Disordered" evidence="1">
    <location>
        <begin position="115"/>
        <end position="153"/>
    </location>
</feature>
<protein>
    <submittedName>
        <fullName evidence="2">Uncharacterized protein</fullName>
    </submittedName>
</protein>
<gene>
    <name evidence="2" type="ORF">B0H67DRAFT_123962</name>
</gene>
<comment type="caution">
    <text evidence="2">The sequence shown here is derived from an EMBL/GenBank/DDBJ whole genome shotgun (WGS) entry which is preliminary data.</text>
</comment>
<dbReference type="EMBL" id="JAUKUA010000002">
    <property type="protein sequence ID" value="KAK0725198.1"/>
    <property type="molecule type" value="Genomic_DNA"/>
</dbReference>
<accession>A0AA40B080</accession>
<sequence>MWSSAGPCRSITTLDGQRLAVWYSNQYCFGEGCQGIHWKLSPLHEVRIEHHPLCKPKPRCVARTCIQPSSFLFINTPPSYGWATITMDINHCWPMDYQAARGVCAALASETTRRSRLPPRWRREQPGPATRDSPPYYPAVTASPNPSPIPTSATTLPAVPEAVILERDVTYPDADELFPRVGFNWPVFRRQDWRGAWRPEREHTIALDPRGEAELLEAILLDVGRGQHWSSFRWRHRGLTRDEVDRAMAILFGLAAEAMMVGEEGGLEAHVAEPWAWWRAFRDRRREMWFGAALDRALYNLVVLAIQARQFYLERLGDWQRDIDGEGMWARAVDEVINVLLCRYAGEWGVLDAYFRDVEGAVHIGLGGGVVMRDV</sequence>
<evidence type="ECO:0000256" key="1">
    <source>
        <dbReference type="SAM" id="MobiDB-lite"/>
    </source>
</evidence>
<reference evidence="2" key="1">
    <citation type="submission" date="2023-06" db="EMBL/GenBank/DDBJ databases">
        <title>Genome-scale phylogeny and comparative genomics of the fungal order Sordariales.</title>
        <authorList>
            <consortium name="Lawrence Berkeley National Laboratory"/>
            <person name="Hensen N."/>
            <person name="Bonometti L."/>
            <person name="Westerberg I."/>
            <person name="Brannstrom I.O."/>
            <person name="Guillou S."/>
            <person name="Cros-Aarteil S."/>
            <person name="Calhoun S."/>
            <person name="Haridas S."/>
            <person name="Kuo A."/>
            <person name="Mondo S."/>
            <person name="Pangilinan J."/>
            <person name="Riley R."/>
            <person name="Labutti K."/>
            <person name="Andreopoulos B."/>
            <person name="Lipzen A."/>
            <person name="Chen C."/>
            <person name="Yanf M."/>
            <person name="Daum C."/>
            <person name="Ng V."/>
            <person name="Clum A."/>
            <person name="Steindorff A."/>
            <person name="Ohm R."/>
            <person name="Martin F."/>
            <person name="Silar P."/>
            <person name="Natvig D."/>
            <person name="Lalanne C."/>
            <person name="Gautier V."/>
            <person name="Ament-Velasquez S.L."/>
            <person name="Kruys A."/>
            <person name="Hutchinson M.I."/>
            <person name="Powell A.J."/>
            <person name="Barry K."/>
            <person name="Miller A.N."/>
            <person name="Grigoriev I.V."/>
            <person name="Debuchy R."/>
            <person name="Gladieux P."/>
            <person name="Thoren M.H."/>
            <person name="Johannesson H."/>
        </authorList>
    </citation>
    <scope>NUCLEOTIDE SEQUENCE</scope>
    <source>
        <strain evidence="2">SMH4607-1</strain>
    </source>
</reference>